<evidence type="ECO:0000313" key="2">
    <source>
        <dbReference type="EMBL" id="SSW98467.1"/>
    </source>
</evidence>
<dbReference type="EMBL" id="UFQT01000046">
    <property type="protein sequence ID" value="SSX18853.1"/>
    <property type="molecule type" value="Genomic_DNA"/>
</dbReference>
<evidence type="ECO:0000313" key="3">
    <source>
        <dbReference type="EMBL" id="SSX18853.1"/>
    </source>
</evidence>
<dbReference type="SUPFAM" id="SSF56112">
    <property type="entry name" value="Protein kinase-like (PK-like)"/>
    <property type="match status" value="1"/>
</dbReference>
<dbReference type="AlphaFoldDB" id="A0A336K1X5"/>
<name>A0A336K1X5_CULSO</name>
<protein>
    <submittedName>
        <fullName evidence="2">CSON011111 protein</fullName>
    </submittedName>
</protein>
<feature type="region of interest" description="Disordered" evidence="1">
    <location>
        <begin position="143"/>
        <end position="166"/>
    </location>
</feature>
<reference evidence="3" key="2">
    <citation type="submission" date="2018-07" db="EMBL/GenBank/DDBJ databases">
        <authorList>
            <person name="Quirk P.G."/>
            <person name="Krulwich T.A."/>
        </authorList>
    </citation>
    <scope>NUCLEOTIDE SEQUENCE</scope>
</reference>
<sequence length="194" mass="21537">MSKDTGNGSSGPLSSAGKKGMLYSLKNGQTYAIQENEIMNKCRMVTEFEKLNRVGEGTYGIVFRAQAIWPEFRTLPGIENFTLKQQPYNNLKQKFPWLSAAGQRLLNFLFMYDPNKRATASECLQSSYFKETPTPCDPKLMPTFPHHRNMKAGQSTTSSKSDALPLSPPSLSDFPAFPPFAPPLLSFLGGIISN</sequence>
<dbReference type="Gene3D" id="1.10.510.10">
    <property type="entry name" value="Transferase(Phosphotransferase) domain 1"/>
    <property type="match status" value="1"/>
</dbReference>
<dbReference type="EMBL" id="UFQS01000046">
    <property type="protein sequence ID" value="SSW98467.1"/>
    <property type="molecule type" value="Genomic_DNA"/>
</dbReference>
<organism evidence="2">
    <name type="scientific">Culicoides sonorensis</name>
    <name type="common">Biting midge</name>
    <dbReference type="NCBI Taxonomy" id="179676"/>
    <lineage>
        <taxon>Eukaryota</taxon>
        <taxon>Metazoa</taxon>
        <taxon>Ecdysozoa</taxon>
        <taxon>Arthropoda</taxon>
        <taxon>Hexapoda</taxon>
        <taxon>Insecta</taxon>
        <taxon>Pterygota</taxon>
        <taxon>Neoptera</taxon>
        <taxon>Endopterygota</taxon>
        <taxon>Diptera</taxon>
        <taxon>Nematocera</taxon>
        <taxon>Chironomoidea</taxon>
        <taxon>Ceratopogonidae</taxon>
        <taxon>Ceratopogoninae</taxon>
        <taxon>Culicoides</taxon>
        <taxon>Monoculicoides</taxon>
    </lineage>
</organism>
<reference evidence="2" key="1">
    <citation type="submission" date="2018-04" db="EMBL/GenBank/DDBJ databases">
        <authorList>
            <person name="Go L.Y."/>
            <person name="Mitchell J.A."/>
        </authorList>
    </citation>
    <scope>NUCLEOTIDE SEQUENCE</scope>
    <source>
        <tissue evidence="2">Whole organism</tissue>
    </source>
</reference>
<accession>A0A336K1X5</accession>
<proteinExistence type="predicted"/>
<dbReference type="InterPro" id="IPR011009">
    <property type="entry name" value="Kinase-like_dom_sf"/>
</dbReference>
<gene>
    <name evidence="2" type="primary">CSON011111</name>
</gene>
<dbReference type="VEuPathDB" id="VectorBase:CSON011111"/>
<evidence type="ECO:0000256" key="1">
    <source>
        <dbReference type="SAM" id="MobiDB-lite"/>
    </source>
</evidence>